<dbReference type="Gene3D" id="3.30.50.10">
    <property type="entry name" value="Erythroid Transcription Factor GATA-1, subunit A"/>
    <property type="match status" value="1"/>
</dbReference>
<evidence type="ECO:0000256" key="2">
    <source>
        <dbReference type="ARBA" id="ARBA00022771"/>
    </source>
</evidence>
<keyword evidence="3" id="KW-0862">Zinc</keyword>
<dbReference type="Pfam" id="PF00320">
    <property type="entry name" value="GATA"/>
    <property type="match status" value="1"/>
</dbReference>
<dbReference type="SMART" id="SM00401">
    <property type="entry name" value="ZnF_GATA"/>
    <property type="match status" value="1"/>
</dbReference>
<dbReference type="SUPFAM" id="SSF57716">
    <property type="entry name" value="Glucocorticoid receptor-like (DNA-binding domain)"/>
    <property type="match status" value="1"/>
</dbReference>
<evidence type="ECO:0000256" key="3">
    <source>
        <dbReference type="ARBA" id="ARBA00022833"/>
    </source>
</evidence>
<evidence type="ECO:0000256" key="5">
    <source>
        <dbReference type="ARBA" id="ARBA00023163"/>
    </source>
</evidence>
<dbReference type="PANTHER" id="PTHR47172:SF24">
    <property type="entry name" value="GATA ZINC FINGER DOMAIN-CONTAINING PROTEIN 14-RELATED"/>
    <property type="match status" value="1"/>
</dbReference>
<proteinExistence type="predicted"/>
<feature type="domain" description="GATA-type" evidence="8">
    <location>
        <begin position="287"/>
        <end position="329"/>
    </location>
</feature>
<evidence type="ECO:0000256" key="4">
    <source>
        <dbReference type="ARBA" id="ARBA00023015"/>
    </source>
</evidence>
<protein>
    <submittedName>
        <fullName evidence="9">Cutinase gene palindrome-binding protein</fullName>
    </submittedName>
</protein>
<evidence type="ECO:0000313" key="10">
    <source>
        <dbReference type="Proteomes" id="UP000238350"/>
    </source>
</evidence>
<accession>A0A2T0FJC2</accession>
<dbReference type="EMBL" id="NDIQ01000021">
    <property type="protein sequence ID" value="PRT55075.1"/>
    <property type="molecule type" value="Genomic_DNA"/>
</dbReference>
<gene>
    <name evidence="9" type="ORF">B9G98_02695</name>
</gene>
<evidence type="ECO:0000259" key="8">
    <source>
        <dbReference type="PROSITE" id="PS50114"/>
    </source>
</evidence>
<dbReference type="CDD" id="cd00202">
    <property type="entry name" value="ZnF_GATA"/>
    <property type="match status" value="1"/>
</dbReference>
<dbReference type="InterPro" id="IPR013088">
    <property type="entry name" value="Znf_NHR/GATA"/>
</dbReference>
<dbReference type="GO" id="GO:0043565">
    <property type="term" value="F:sequence-specific DNA binding"/>
    <property type="evidence" value="ECO:0007669"/>
    <property type="project" value="InterPro"/>
</dbReference>
<keyword evidence="5" id="KW-0804">Transcription</keyword>
<dbReference type="AlphaFoldDB" id="A0A2T0FJC2"/>
<dbReference type="GO" id="GO:0006355">
    <property type="term" value="P:regulation of DNA-templated transcription"/>
    <property type="evidence" value="ECO:0007669"/>
    <property type="project" value="InterPro"/>
</dbReference>
<keyword evidence="4" id="KW-0805">Transcription regulation</keyword>
<dbReference type="Proteomes" id="UP000238350">
    <property type="component" value="Unassembled WGS sequence"/>
</dbReference>
<dbReference type="OrthoDB" id="2162994at2759"/>
<evidence type="ECO:0000256" key="1">
    <source>
        <dbReference type="ARBA" id="ARBA00022723"/>
    </source>
</evidence>
<name>A0A2T0FJC2_9ASCO</name>
<keyword evidence="1" id="KW-0479">Metal-binding</keyword>
<keyword evidence="10" id="KW-1185">Reference proteome</keyword>
<dbReference type="PROSITE" id="PS00344">
    <property type="entry name" value="GATA_ZN_FINGER_1"/>
    <property type="match status" value="1"/>
</dbReference>
<comment type="caution">
    <text evidence="9">The sequence shown here is derived from an EMBL/GenBank/DDBJ whole genome shotgun (WGS) entry which is preliminary data.</text>
</comment>
<dbReference type="InterPro" id="IPR000679">
    <property type="entry name" value="Znf_GATA"/>
</dbReference>
<reference evidence="9 10" key="1">
    <citation type="submission" date="2017-04" db="EMBL/GenBank/DDBJ databases">
        <title>Genome sequencing of [Candida] sorbophila.</title>
        <authorList>
            <person name="Ahn J.O."/>
        </authorList>
    </citation>
    <scope>NUCLEOTIDE SEQUENCE [LARGE SCALE GENOMIC DNA]</scope>
    <source>
        <strain evidence="9 10">DS02</strain>
    </source>
</reference>
<dbReference type="PANTHER" id="PTHR47172">
    <property type="entry name" value="OS01G0976800 PROTEIN"/>
    <property type="match status" value="1"/>
</dbReference>
<dbReference type="RefSeq" id="XP_024665020.1">
    <property type="nucleotide sequence ID" value="XM_024809252.1"/>
</dbReference>
<evidence type="ECO:0000313" key="9">
    <source>
        <dbReference type="EMBL" id="PRT55075.1"/>
    </source>
</evidence>
<feature type="region of interest" description="Disordered" evidence="7">
    <location>
        <begin position="262"/>
        <end position="310"/>
    </location>
</feature>
<keyword evidence="2 6" id="KW-0863">Zinc-finger</keyword>
<dbReference type="GO" id="GO:0008270">
    <property type="term" value="F:zinc ion binding"/>
    <property type="evidence" value="ECO:0007669"/>
    <property type="project" value="UniProtKB-KW"/>
</dbReference>
<organism evidence="9 10">
    <name type="scientific">Wickerhamiella sorbophila</name>
    <dbReference type="NCBI Taxonomy" id="45607"/>
    <lineage>
        <taxon>Eukaryota</taxon>
        <taxon>Fungi</taxon>
        <taxon>Dikarya</taxon>
        <taxon>Ascomycota</taxon>
        <taxon>Saccharomycotina</taxon>
        <taxon>Dipodascomycetes</taxon>
        <taxon>Dipodascales</taxon>
        <taxon>Trichomonascaceae</taxon>
        <taxon>Wickerhamiella</taxon>
    </lineage>
</organism>
<dbReference type="GeneID" id="36516443"/>
<sequence length="329" mass="36197">MSVSVSSTTLSPAAIQEARAARFLQGIWKRVKPMTHHNDLLLVVDSARNLMWFSHHEQRILASDIHTEAKLKAALESCMPNNDELRALLWKVISHFEDAAAPMNSGVYSFGGLDYLCRGHCLLNNGHRLVALVFSPADHEAENLLMDFSDESSSSVNRASDFDANGEFTASKASSTMPGSYGSFNKGNDRGGMHEFFPRMSHSEVTYYYSLLPRSEEGHYKHTDRASADKFTAQAASAVDAEIQDPDEAVPEVQSSVRRFSTVNADGNDDGQGRPQAPTIRKPTSSVAPGHSCQECGTTQSPEWRKGPNGSKTLCNACGLRYAKRLRQR</sequence>
<dbReference type="STRING" id="45607.A0A2T0FJC2"/>
<evidence type="ECO:0000256" key="7">
    <source>
        <dbReference type="SAM" id="MobiDB-lite"/>
    </source>
</evidence>
<dbReference type="PROSITE" id="PS50114">
    <property type="entry name" value="GATA_ZN_FINGER_2"/>
    <property type="match status" value="1"/>
</dbReference>
<evidence type="ECO:0000256" key="6">
    <source>
        <dbReference type="PROSITE-ProRule" id="PRU00094"/>
    </source>
</evidence>